<name>A0ABP7FZ55_9MICO</name>
<evidence type="ECO:0000256" key="3">
    <source>
        <dbReference type="ARBA" id="ARBA00022475"/>
    </source>
</evidence>
<keyword evidence="3" id="KW-1003">Cell membrane</keyword>
<keyword evidence="7 10" id="KW-1133">Transmembrane helix</keyword>
<organism evidence="12 13">
    <name type="scientific">Microbacterium kribbense</name>
    <dbReference type="NCBI Taxonomy" id="433645"/>
    <lineage>
        <taxon>Bacteria</taxon>
        <taxon>Bacillati</taxon>
        <taxon>Actinomycetota</taxon>
        <taxon>Actinomycetes</taxon>
        <taxon>Micrococcales</taxon>
        <taxon>Microbacteriaceae</taxon>
        <taxon>Microbacterium</taxon>
    </lineage>
</organism>
<dbReference type="InterPro" id="IPR027417">
    <property type="entry name" value="P-loop_NTPase"/>
</dbReference>
<feature type="compositionally biased region" description="Polar residues" evidence="9">
    <location>
        <begin position="524"/>
        <end position="538"/>
    </location>
</feature>
<keyword evidence="4 10" id="KW-0812">Transmembrane</keyword>
<dbReference type="Pfam" id="PF02706">
    <property type="entry name" value="Wzz"/>
    <property type="match status" value="1"/>
</dbReference>
<evidence type="ECO:0000256" key="7">
    <source>
        <dbReference type="ARBA" id="ARBA00022989"/>
    </source>
</evidence>
<comment type="similarity">
    <text evidence="2">Belongs to the CpsC/CapA family.</text>
</comment>
<keyword evidence="8 10" id="KW-0472">Membrane</keyword>
<dbReference type="EMBL" id="BAABAF010000001">
    <property type="protein sequence ID" value="GAA3750896.1"/>
    <property type="molecule type" value="Genomic_DNA"/>
</dbReference>
<feature type="transmembrane region" description="Helical" evidence="10">
    <location>
        <begin position="223"/>
        <end position="243"/>
    </location>
</feature>
<evidence type="ECO:0000256" key="9">
    <source>
        <dbReference type="SAM" id="MobiDB-lite"/>
    </source>
</evidence>
<evidence type="ECO:0000256" key="2">
    <source>
        <dbReference type="ARBA" id="ARBA00006683"/>
    </source>
</evidence>
<dbReference type="Gene3D" id="3.40.50.300">
    <property type="entry name" value="P-loop containing nucleotide triphosphate hydrolases"/>
    <property type="match status" value="1"/>
</dbReference>
<dbReference type="PANTHER" id="PTHR32309">
    <property type="entry name" value="TYROSINE-PROTEIN KINASE"/>
    <property type="match status" value="1"/>
</dbReference>
<keyword evidence="6" id="KW-0067">ATP-binding</keyword>
<proteinExistence type="inferred from homology"/>
<evidence type="ECO:0000313" key="13">
    <source>
        <dbReference type="Proteomes" id="UP001500540"/>
    </source>
</evidence>
<evidence type="ECO:0000256" key="1">
    <source>
        <dbReference type="ARBA" id="ARBA00004651"/>
    </source>
</evidence>
<dbReference type="Proteomes" id="UP001500540">
    <property type="component" value="Unassembled WGS sequence"/>
</dbReference>
<gene>
    <name evidence="12" type="ORF">GCM10022240_00180</name>
</gene>
<feature type="region of interest" description="Disordered" evidence="9">
    <location>
        <begin position="512"/>
        <end position="558"/>
    </location>
</feature>
<evidence type="ECO:0000256" key="8">
    <source>
        <dbReference type="ARBA" id="ARBA00023136"/>
    </source>
</evidence>
<dbReference type="CDD" id="cd05387">
    <property type="entry name" value="BY-kinase"/>
    <property type="match status" value="1"/>
</dbReference>
<dbReference type="InterPro" id="IPR003856">
    <property type="entry name" value="LPS_length_determ_N"/>
</dbReference>
<keyword evidence="13" id="KW-1185">Reference proteome</keyword>
<protein>
    <recommendedName>
        <fullName evidence="11">Polysaccharide chain length determinant N-terminal domain-containing protein</fullName>
    </recommendedName>
</protein>
<evidence type="ECO:0000256" key="10">
    <source>
        <dbReference type="SAM" id="Phobius"/>
    </source>
</evidence>
<reference evidence="13" key="1">
    <citation type="journal article" date="2019" name="Int. J. Syst. Evol. Microbiol.">
        <title>The Global Catalogue of Microorganisms (GCM) 10K type strain sequencing project: providing services to taxonomists for standard genome sequencing and annotation.</title>
        <authorList>
            <consortium name="The Broad Institute Genomics Platform"/>
            <consortium name="The Broad Institute Genome Sequencing Center for Infectious Disease"/>
            <person name="Wu L."/>
            <person name="Ma J."/>
        </authorList>
    </citation>
    <scope>NUCLEOTIDE SEQUENCE [LARGE SCALE GENOMIC DNA]</scope>
    <source>
        <strain evidence="13">JCM 16950</strain>
    </source>
</reference>
<sequence>MTLLEVMEALWRRKWIIIGAVAVAAVIGVLYLGRLTPDYKSTATTRISPVMSQGVSTGVLAGVPVDVDPSIISSSRILAPSATALGVAESSLEGSITADVGQSQLSSTVTLTVVVTAHAPTPIQAQRQAKAVVSVYSATLDDVVATTLKTLQARKADAEKQATAYSTQLARSPGDAVIQANLGDAVSTISALNSAISSLQLAGPSATVISSASPGASTNPSTLVVVGFALLCGLLAGIGIALVRDRFDDRLHDPAGLSKISGVPTLIALPNDRRVKRHVVRLPAADIRRTALSEAIRSLRTSIQVLLPSGKGVVAITSVEPGDGKTFVSSNLAVSWARAGRTVILVGGDLRRPELDLYFPGAMRGEGLAGLLTAATDGERIDHERVEAALQPTAHHGLRTLPPGHSVDEPADLLAERALAGIVRTLADQADIVVIDTPPALALADASVLGAQADGVVLLALIGRSRRALIAEAGAALASNGAVLLGTVANREKRARLPRSYGSYYLTSESAAARESSDEGADSVRNTVAGNAGEQRSGTPEAATAVDSPLSRTAVNDN</sequence>
<comment type="subcellular location">
    <subcellularLocation>
        <location evidence="1">Cell membrane</location>
        <topology evidence="1">Multi-pass membrane protein</topology>
    </subcellularLocation>
</comment>
<dbReference type="PANTHER" id="PTHR32309:SF31">
    <property type="entry name" value="CAPSULAR EXOPOLYSACCHARIDE FAMILY"/>
    <property type="match status" value="1"/>
</dbReference>
<evidence type="ECO:0000256" key="6">
    <source>
        <dbReference type="ARBA" id="ARBA00022840"/>
    </source>
</evidence>
<accession>A0ABP7FZ55</accession>
<dbReference type="SUPFAM" id="SSF52540">
    <property type="entry name" value="P-loop containing nucleoside triphosphate hydrolases"/>
    <property type="match status" value="1"/>
</dbReference>
<evidence type="ECO:0000313" key="12">
    <source>
        <dbReference type="EMBL" id="GAA3750896.1"/>
    </source>
</evidence>
<feature type="transmembrane region" description="Helical" evidence="10">
    <location>
        <begin position="15"/>
        <end position="33"/>
    </location>
</feature>
<evidence type="ECO:0000259" key="11">
    <source>
        <dbReference type="Pfam" id="PF02706"/>
    </source>
</evidence>
<dbReference type="RefSeq" id="WP_344779284.1">
    <property type="nucleotide sequence ID" value="NZ_BAABAF010000001.1"/>
</dbReference>
<dbReference type="InterPro" id="IPR050445">
    <property type="entry name" value="Bact_polysacc_biosynth/exp"/>
</dbReference>
<feature type="domain" description="Polysaccharide chain length determinant N-terminal" evidence="11">
    <location>
        <begin position="2"/>
        <end position="55"/>
    </location>
</feature>
<comment type="caution">
    <text evidence="12">The sequence shown here is derived from an EMBL/GenBank/DDBJ whole genome shotgun (WGS) entry which is preliminary data.</text>
</comment>
<evidence type="ECO:0000256" key="4">
    <source>
        <dbReference type="ARBA" id="ARBA00022692"/>
    </source>
</evidence>
<evidence type="ECO:0000256" key="5">
    <source>
        <dbReference type="ARBA" id="ARBA00022741"/>
    </source>
</evidence>
<dbReference type="InterPro" id="IPR005702">
    <property type="entry name" value="Wzc-like_C"/>
</dbReference>
<keyword evidence="5" id="KW-0547">Nucleotide-binding</keyword>